<reference evidence="7" key="1">
    <citation type="journal article" date="2018" name="Gigascience">
        <title>Genome assembly of the Pink Ipe (Handroanthus impetiginosus, Bignoniaceae), a highly valued, ecologically keystone Neotropical timber forest tree.</title>
        <authorList>
            <person name="Silva-Junior O.B."/>
            <person name="Grattapaglia D."/>
            <person name="Novaes E."/>
            <person name="Collevatti R.G."/>
        </authorList>
    </citation>
    <scope>NUCLEOTIDE SEQUENCE [LARGE SCALE GENOMIC DNA]</scope>
    <source>
        <strain evidence="7">cv. UFG-1</strain>
    </source>
</reference>
<protein>
    <submittedName>
        <fullName evidence="6">WD40 repeat-containing protein</fullName>
        <ecNumber evidence="6">2.7.11.7</ecNumber>
    </submittedName>
</protein>
<dbReference type="GO" id="GO:0016905">
    <property type="term" value="F:myosin heavy chain kinase activity"/>
    <property type="evidence" value="ECO:0007669"/>
    <property type="project" value="UniProtKB-EC"/>
</dbReference>
<dbReference type="InterPro" id="IPR056454">
    <property type="entry name" value="Beta-prop_IP5PC_F"/>
</dbReference>
<evidence type="ECO:0000259" key="5">
    <source>
        <dbReference type="Pfam" id="PF23754"/>
    </source>
</evidence>
<accession>A0A2G9GTC8</accession>
<evidence type="ECO:0000256" key="4">
    <source>
        <dbReference type="SAM" id="MobiDB-lite"/>
    </source>
</evidence>
<feature type="repeat" description="WD" evidence="3">
    <location>
        <begin position="228"/>
        <end position="269"/>
    </location>
</feature>
<dbReference type="InterPro" id="IPR001680">
    <property type="entry name" value="WD40_rpt"/>
</dbReference>
<dbReference type="InterPro" id="IPR020472">
    <property type="entry name" value="WD40_PAC1"/>
</dbReference>
<dbReference type="InterPro" id="IPR036322">
    <property type="entry name" value="WD40_repeat_dom_sf"/>
</dbReference>
<dbReference type="EC" id="2.7.11.7" evidence="6"/>
<feature type="compositionally biased region" description="Low complexity" evidence="4">
    <location>
        <begin position="47"/>
        <end position="67"/>
    </location>
</feature>
<dbReference type="Pfam" id="PF23754">
    <property type="entry name" value="Beta-prop_IP5PC_F"/>
    <property type="match status" value="1"/>
</dbReference>
<dbReference type="InterPro" id="IPR015943">
    <property type="entry name" value="WD40/YVTN_repeat-like_dom_sf"/>
</dbReference>
<evidence type="ECO:0000256" key="3">
    <source>
        <dbReference type="PROSITE-ProRule" id="PRU00221"/>
    </source>
</evidence>
<keyword evidence="7" id="KW-1185">Reference proteome</keyword>
<dbReference type="InterPro" id="IPR045182">
    <property type="entry name" value="JINGUBANG-like"/>
</dbReference>
<dbReference type="PANTHER" id="PTHR22844">
    <property type="entry name" value="F-BOX AND WD40 DOMAIN PROTEIN"/>
    <property type="match status" value="1"/>
</dbReference>
<dbReference type="PRINTS" id="PR00320">
    <property type="entry name" value="GPROTEINBRPT"/>
</dbReference>
<evidence type="ECO:0000256" key="1">
    <source>
        <dbReference type="ARBA" id="ARBA00022574"/>
    </source>
</evidence>
<keyword evidence="2" id="KW-0677">Repeat</keyword>
<dbReference type="FunFam" id="2.130.10.10:FF:000775">
    <property type="entry name" value="BnaA09g28200D protein"/>
    <property type="match status" value="1"/>
</dbReference>
<keyword evidence="6" id="KW-0808">Transferase</keyword>
<sequence length="468" mass="51041">MIITEVVHGSAALSPEKNDLRRLKFGALVSSDHHNYDDFNCNNSSPRSINSSNSISSSNPSSNNSSPHSTFSPWSQHSPYVKSPWVNQFLGSSSSDHDYEHENDMVKFPPKHGLIASLFREEGNIYSLAATGDFLFTGSESKNNVRVWKNLKDFSGFKSGSGLVKAIVVLGHKIFTGHQDGKIRVWALSGTTNSYNRIGTLPKTSELLVKSINPRNYVEARRKRAVPWVKHYDTVSCMCVDSDQSLLYSGSWDKTLKVWRITDFRCLESIQAHDDALNAVAVAFGGMVFTGSADGTVKVWRREVVGKRTKHVLVEVLLKQQHAVTSLAVSAADGAVYAGSSDGLVRFWERKKKCMTYGGVLRGHKLAVLCLAVAGNLVMSGSADKSICAWRRDVGGEHACVAVLTGHGGPVKCLAVEKDESPAAAAEEEEEGNRWWIVYSGSLDKSVKIWRVSEDAQGTAGSVRGCGG</sequence>
<dbReference type="Gene3D" id="2.130.10.10">
    <property type="entry name" value="YVTN repeat-like/Quinoprotein amine dehydrogenase"/>
    <property type="match status" value="3"/>
</dbReference>
<organism evidence="6 7">
    <name type="scientific">Handroanthus impetiginosus</name>
    <dbReference type="NCBI Taxonomy" id="429701"/>
    <lineage>
        <taxon>Eukaryota</taxon>
        <taxon>Viridiplantae</taxon>
        <taxon>Streptophyta</taxon>
        <taxon>Embryophyta</taxon>
        <taxon>Tracheophyta</taxon>
        <taxon>Spermatophyta</taxon>
        <taxon>Magnoliopsida</taxon>
        <taxon>eudicotyledons</taxon>
        <taxon>Gunneridae</taxon>
        <taxon>Pentapetalae</taxon>
        <taxon>asterids</taxon>
        <taxon>lamiids</taxon>
        <taxon>Lamiales</taxon>
        <taxon>Bignoniaceae</taxon>
        <taxon>Crescentiina</taxon>
        <taxon>Tabebuia alliance</taxon>
        <taxon>Handroanthus</taxon>
    </lineage>
</organism>
<feature type="repeat" description="WD" evidence="3">
    <location>
        <begin position="361"/>
        <end position="390"/>
    </location>
</feature>
<dbReference type="STRING" id="429701.A0A2G9GTC8"/>
<dbReference type="CDD" id="cd00200">
    <property type="entry name" value="WD40"/>
    <property type="match status" value="1"/>
</dbReference>
<gene>
    <name evidence="6" type="ORF">CDL12_19133</name>
</gene>
<proteinExistence type="predicted"/>
<dbReference type="AlphaFoldDB" id="A0A2G9GTC8"/>
<feature type="repeat" description="WD" evidence="3">
    <location>
        <begin position="317"/>
        <end position="349"/>
    </location>
</feature>
<evidence type="ECO:0000256" key="2">
    <source>
        <dbReference type="ARBA" id="ARBA00022737"/>
    </source>
</evidence>
<dbReference type="PANTHER" id="PTHR22844:SF370">
    <property type="entry name" value="OS12G0594000 PROTEIN"/>
    <property type="match status" value="1"/>
</dbReference>
<dbReference type="OrthoDB" id="674604at2759"/>
<dbReference type="Proteomes" id="UP000231279">
    <property type="component" value="Unassembled WGS sequence"/>
</dbReference>
<dbReference type="PROSITE" id="PS50294">
    <property type="entry name" value="WD_REPEATS_REGION"/>
    <property type="match status" value="1"/>
</dbReference>
<evidence type="ECO:0000313" key="7">
    <source>
        <dbReference type="Proteomes" id="UP000231279"/>
    </source>
</evidence>
<feature type="repeat" description="WD" evidence="3">
    <location>
        <begin position="270"/>
        <end position="300"/>
    </location>
</feature>
<name>A0A2G9GTC8_9LAMI</name>
<dbReference type="Pfam" id="PF00400">
    <property type="entry name" value="WD40"/>
    <property type="match status" value="3"/>
</dbReference>
<dbReference type="SUPFAM" id="SSF50978">
    <property type="entry name" value="WD40 repeat-like"/>
    <property type="match status" value="1"/>
</dbReference>
<feature type="domain" description="IP5PC-F beta-propeller" evidence="5">
    <location>
        <begin position="232"/>
        <end position="307"/>
    </location>
</feature>
<dbReference type="PROSITE" id="PS50082">
    <property type="entry name" value="WD_REPEATS_2"/>
    <property type="match status" value="4"/>
</dbReference>
<comment type="caution">
    <text evidence="6">The sequence shown here is derived from an EMBL/GenBank/DDBJ whole genome shotgun (WGS) entry which is preliminary data.</text>
</comment>
<evidence type="ECO:0000313" key="6">
    <source>
        <dbReference type="EMBL" id="PIN08280.1"/>
    </source>
</evidence>
<keyword evidence="1 3" id="KW-0853">WD repeat</keyword>
<dbReference type="EMBL" id="NKXS01003862">
    <property type="protein sequence ID" value="PIN08280.1"/>
    <property type="molecule type" value="Genomic_DNA"/>
</dbReference>
<dbReference type="SMART" id="SM00320">
    <property type="entry name" value="WD40"/>
    <property type="match status" value="7"/>
</dbReference>
<feature type="region of interest" description="Disordered" evidence="4">
    <location>
        <begin position="47"/>
        <end position="73"/>
    </location>
</feature>